<dbReference type="PANTHER" id="PTHR13146:SF0">
    <property type="entry name" value="SOLUTE CARRIER FAMILY 35 MEMBER F6"/>
    <property type="match status" value="1"/>
</dbReference>
<feature type="non-terminal residue" evidence="2">
    <location>
        <position position="128"/>
    </location>
</feature>
<evidence type="ECO:0000256" key="1">
    <source>
        <dbReference type="SAM" id="Phobius"/>
    </source>
</evidence>
<keyword evidence="3" id="KW-1185">Reference proteome</keyword>
<evidence type="ECO:0000313" key="3">
    <source>
        <dbReference type="Proteomes" id="UP000053660"/>
    </source>
</evidence>
<dbReference type="OrthoDB" id="29773at2759"/>
<proteinExistence type="predicted"/>
<name>A0A0B1RVA0_OESDE</name>
<gene>
    <name evidence="2" type="ORF">OESDEN_25394</name>
</gene>
<evidence type="ECO:0000313" key="2">
    <source>
        <dbReference type="EMBL" id="KHJ74990.1"/>
    </source>
</evidence>
<reference evidence="2 3" key="1">
    <citation type="submission" date="2014-03" db="EMBL/GenBank/DDBJ databases">
        <title>Draft genome of the hookworm Oesophagostomum dentatum.</title>
        <authorList>
            <person name="Mitreva M."/>
        </authorList>
    </citation>
    <scope>NUCLEOTIDE SEQUENCE [LARGE SCALE GENOMIC DNA]</scope>
    <source>
        <strain evidence="2 3">OD-Hann</strain>
    </source>
</reference>
<feature type="transmembrane region" description="Helical" evidence="1">
    <location>
        <begin position="28"/>
        <end position="49"/>
    </location>
</feature>
<keyword evidence="1" id="KW-0472">Membrane</keyword>
<dbReference type="AlphaFoldDB" id="A0A0B1RVA0"/>
<feature type="transmembrane region" description="Helical" evidence="1">
    <location>
        <begin position="106"/>
        <end position="125"/>
    </location>
</feature>
<accession>A0A0B1RVA0</accession>
<sequence>MLFVVVGLAIVGITDIFCGDHKDSKQNDVIIGDVLCVVAQVFVALQLVLEQKYLHKHDVEPLFAVGLEGIYGLVLLIICLVPLYFIHVGPTFSINPEGRLEDVFYAWKQISISPMIAVALIGLIIRYA</sequence>
<dbReference type="EMBL" id="KN613187">
    <property type="protein sequence ID" value="KHJ74990.1"/>
    <property type="molecule type" value="Genomic_DNA"/>
</dbReference>
<protein>
    <submittedName>
        <fullName evidence="2">Uncharacterized protein</fullName>
    </submittedName>
</protein>
<organism evidence="2 3">
    <name type="scientific">Oesophagostomum dentatum</name>
    <name type="common">Nodular worm</name>
    <dbReference type="NCBI Taxonomy" id="61180"/>
    <lineage>
        <taxon>Eukaryota</taxon>
        <taxon>Metazoa</taxon>
        <taxon>Ecdysozoa</taxon>
        <taxon>Nematoda</taxon>
        <taxon>Chromadorea</taxon>
        <taxon>Rhabditida</taxon>
        <taxon>Rhabditina</taxon>
        <taxon>Rhabditomorpha</taxon>
        <taxon>Strongyloidea</taxon>
        <taxon>Strongylidae</taxon>
        <taxon>Oesophagostomum</taxon>
    </lineage>
</organism>
<dbReference type="Proteomes" id="UP000053660">
    <property type="component" value="Unassembled WGS sequence"/>
</dbReference>
<dbReference type="PANTHER" id="PTHR13146">
    <property type="match status" value="1"/>
</dbReference>
<dbReference type="GO" id="GO:0016020">
    <property type="term" value="C:membrane"/>
    <property type="evidence" value="ECO:0007669"/>
    <property type="project" value="TreeGrafter"/>
</dbReference>
<feature type="transmembrane region" description="Helical" evidence="1">
    <location>
        <begin position="61"/>
        <end position="86"/>
    </location>
</feature>
<keyword evidence="1" id="KW-1133">Transmembrane helix</keyword>
<keyword evidence="1" id="KW-0812">Transmembrane</keyword>